<keyword evidence="5" id="KW-0676">Redox-active center</keyword>
<dbReference type="OrthoDB" id="9796554at2"/>
<dbReference type="CDD" id="cd02966">
    <property type="entry name" value="TlpA_like_family"/>
    <property type="match status" value="1"/>
</dbReference>
<dbReference type="GO" id="GO:0017004">
    <property type="term" value="P:cytochrome complex assembly"/>
    <property type="evidence" value="ECO:0007669"/>
    <property type="project" value="UniProtKB-KW"/>
</dbReference>
<dbReference type="RefSeq" id="WP_118925690.1">
    <property type="nucleotide sequence ID" value="NZ_QXGH01000016.1"/>
</dbReference>
<dbReference type="InterPro" id="IPR017937">
    <property type="entry name" value="Thioredoxin_CS"/>
</dbReference>
<dbReference type="AlphaFoldDB" id="A0A417Y2A7"/>
<dbReference type="EMBL" id="QXGH01000016">
    <property type="protein sequence ID" value="RHW26694.1"/>
    <property type="molecule type" value="Genomic_DNA"/>
</dbReference>
<dbReference type="InterPro" id="IPR050553">
    <property type="entry name" value="Thioredoxin_ResA/DsbE_sf"/>
</dbReference>
<dbReference type="Proteomes" id="UP000283644">
    <property type="component" value="Unassembled WGS sequence"/>
</dbReference>
<comment type="caution">
    <text evidence="7">The sequence shown here is derived from an EMBL/GenBank/DDBJ whole genome shotgun (WGS) entry which is preliminary data.</text>
</comment>
<organism evidence="7 8">
    <name type="scientific">Nocardioides immobilis</name>
    <dbReference type="NCBI Taxonomy" id="2049295"/>
    <lineage>
        <taxon>Bacteria</taxon>
        <taxon>Bacillati</taxon>
        <taxon>Actinomycetota</taxon>
        <taxon>Actinomycetes</taxon>
        <taxon>Propionibacteriales</taxon>
        <taxon>Nocardioidaceae</taxon>
        <taxon>Nocardioides</taxon>
    </lineage>
</organism>
<evidence type="ECO:0000256" key="3">
    <source>
        <dbReference type="ARBA" id="ARBA00022968"/>
    </source>
</evidence>
<evidence type="ECO:0000256" key="2">
    <source>
        <dbReference type="ARBA" id="ARBA00022748"/>
    </source>
</evidence>
<sequence length="198" mass="20407">MRALPLAVLAIAVLLTGCDQSDPAAGCDVDVDTAELRGLKADAGMADCPTGSGDSDLPDVELPCLGGGSAGALDAVEGPAIINFWASNCAPCVKEMPALEEFHQQYGDQVPVIGVDYLDTYPGAALDLAKRTGATYPSYADPCGDLQESDLVVSGLPTFVFVLEDGSIDIETGGLDTVDEVVELAEDKLGIELDRSAA</sequence>
<name>A0A417Y2A7_9ACTN</name>
<dbReference type="SUPFAM" id="SSF52833">
    <property type="entry name" value="Thioredoxin-like"/>
    <property type="match status" value="1"/>
</dbReference>
<feature type="domain" description="Thioredoxin" evidence="6">
    <location>
        <begin position="51"/>
        <end position="183"/>
    </location>
</feature>
<evidence type="ECO:0000313" key="8">
    <source>
        <dbReference type="Proteomes" id="UP000283644"/>
    </source>
</evidence>
<keyword evidence="3" id="KW-0735">Signal-anchor</keyword>
<keyword evidence="4" id="KW-1015">Disulfide bond</keyword>
<dbReference type="GO" id="GO:0016209">
    <property type="term" value="F:antioxidant activity"/>
    <property type="evidence" value="ECO:0007669"/>
    <property type="project" value="InterPro"/>
</dbReference>
<accession>A0A417Y2A7</accession>
<reference evidence="7 8" key="1">
    <citation type="submission" date="2018-09" db="EMBL/GenBank/DDBJ databases">
        <title>Genome sequencing of Nocardioides immobilis CCTCC AB 2017083 for comparison to Nocardioides silvaticus.</title>
        <authorList>
            <person name="Li C."/>
            <person name="Wang G."/>
        </authorList>
    </citation>
    <scope>NUCLEOTIDE SEQUENCE [LARGE SCALE GENOMIC DNA]</scope>
    <source>
        <strain evidence="7 8">CCTCC AB 2017083</strain>
    </source>
</reference>
<dbReference type="PROSITE" id="PS00194">
    <property type="entry name" value="THIOREDOXIN_1"/>
    <property type="match status" value="1"/>
</dbReference>
<gene>
    <name evidence="7" type="ORF">D0Z08_13095</name>
</gene>
<dbReference type="PANTHER" id="PTHR42852">
    <property type="entry name" value="THIOL:DISULFIDE INTERCHANGE PROTEIN DSBE"/>
    <property type="match status" value="1"/>
</dbReference>
<proteinExistence type="predicted"/>
<keyword evidence="3" id="KW-0812">Transmembrane</keyword>
<dbReference type="PROSITE" id="PS51352">
    <property type="entry name" value="THIOREDOXIN_2"/>
    <property type="match status" value="1"/>
</dbReference>
<keyword evidence="2" id="KW-0201">Cytochrome c-type biogenesis</keyword>
<dbReference type="InterPro" id="IPR036249">
    <property type="entry name" value="Thioredoxin-like_sf"/>
</dbReference>
<protein>
    <submittedName>
        <fullName evidence="7">TlpA family protein disulfide reductase</fullName>
    </submittedName>
</protein>
<dbReference type="PANTHER" id="PTHR42852:SF6">
    <property type="entry name" value="THIOL:DISULFIDE INTERCHANGE PROTEIN DSBE"/>
    <property type="match status" value="1"/>
</dbReference>
<dbReference type="PROSITE" id="PS51257">
    <property type="entry name" value="PROKAR_LIPOPROTEIN"/>
    <property type="match status" value="1"/>
</dbReference>
<dbReference type="Gene3D" id="3.40.30.10">
    <property type="entry name" value="Glutaredoxin"/>
    <property type="match status" value="1"/>
</dbReference>
<dbReference type="InterPro" id="IPR013766">
    <property type="entry name" value="Thioredoxin_domain"/>
</dbReference>
<evidence type="ECO:0000259" key="6">
    <source>
        <dbReference type="PROSITE" id="PS51352"/>
    </source>
</evidence>
<evidence type="ECO:0000313" key="7">
    <source>
        <dbReference type="EMBL" id="RHW26694.1"/>
    </source>
</evidence>
<comment type="subcellular location">
    <subcellularLocation>
        <location evidence="1">Cell envelope</location>
    </subcellularLocation>
</comment>
<dbReference type="GO" id="GO:0030313">
    <property type="term" value="C:cell envelope"/>
    <property type="evidence" value="ECO:0007669"/>
    <property type="project" value="UniProtKB-SubCell"/>
</dbReference>
<dbReference type="Pfam" id="PF00578">
    <property type="entry name" value="AhpC-TSA"/>
    <property type="match status" value="1"/>
</dbReference>
<evidence type="ECO:0000256" key="5">
    <source>
        <dbReference type="ARBA" id="ARBA00023284"/>
    </source>
</evidence>
<keyword evidence="8" id="KW-1185">Reference proteome</keyword>
<dbReference type="GO" id="GO:0016491">
    <property type="term" value="F:oxidoreductase activity"/>
    <property type="evidence" value="ECO:0007669"/>
    <property type="project" value="InterPro"/>
</dbReference>
<evidence type="ECO:0000256" key="4">
    <source>
        <dbReference type="ARBA" id="ARBA00023157"/>
    </source>
</evidence>
<dbReference type="InterPro" id="IPR000866">
    <property type="entry name" value="AhpC/TSA"/>
</dbReference>
<evidence type="ECO:0000256" key="1">
    <source>
        <dbReference type="ARBA" id="ARBA00004196"/>
    </source>
</evidence>